<dbReference type="InterPro" id="IPR011964">
    <property type="entry name" value="YVTN_b-propeller_repeat"/>
</dbReference>
<feature type="region of interest" description="Disordered" evidence="2">
    <location>
        <begin position="734"/>
        <end position="757"/>
    </location>
</feature>
<dbReference type="Gene3D" id="2.130.10.10">
    <property type="entry name" value="YVTN repeat-like/Quinoprotein amine dehydrogenase"/>
    <property type="match status" value="2"/>
</dbReference>
<keyword evidence="1" id="KW-0378">Hydrolase</keyword>
<dbReference type="GO" id="GO:0016788">
    <property type="term" value="F:hydrolase activity, acting on ester bonds"/>
    <property type="evidence" value="ECO:0007669"/>
    <property type="project" value="InterPro"/>
</dbReference>
<dbReference type="OrthoDB" id="145213at2"/>
<dbReference type="STRING" id="1193713.GCA_001636315_03061"/>
<feature type="chain" id="PRO_5018684395" description="Phosphoesterase" evidence="3">
    <location>
        <begin position="24"/>
        <end position="788"/>
    </location>
</feature>
<dbReference type="InterPro" id="IPR051200">
    <property type="entry name" value="Host-pathogen_enzymatic-act"/>
</dbReference>
<evidence type="ECO:0000256" key="1">
    <source>
        <dbReference type="ARBA" id="ARBA00022801"/>
    </source>
</evidence>
<dbReference type="Proteomes" id="UP000282892">
    <property type="component" value="Chromosome"/>
</dbReference>
<evidence type="ECO:0000256" key="3">
    <source>
        <dbReference type="SAM" id="SignalP"/>
    </source>
</evidence>
<reference evidence="4 5" key="1">
    <citation type="submission" date="2017-07" db="EMBL/GenBank/DDBJ databases">
        <title>The complete genome sequence of Bacillus mesonae strain H20-5, an efficient strain improving plant abiotic stress resistance.</title>
        <authorList>
            <person name="Kim S.Y."/>
            <person name="Song H."/>
            <person name="Sang M.K."/>
            <person name="Weon H.-Y."/>
            <person name="Song J."/>
        </authorList>
    </citation>
    <scope>NUCLEOTIDE SEQUENCE [LARGE SCALE GENOMIC DNA]</scope>
    <source>
        <strain evidence="4 5">H20-5</strain>
    </source>
</reference>
<dbReference type="Pfam" id="PF04185">
    <property type="entry name" value="Phosphoesterase"/>
    <property type="match status" value="1"/>
</dbReference>
<evidence type="ECO:0008006" key="6">
    <source>
        <dbReference type="Google" id="ProtNLM"/>
    </source>
</evidence>
<dbReference type="InterPro" id="IPR017850">
    <property type="entry name" value="Alkaline_phosphatase_core_sf"/>
</dbReference>
<dbReference type="RefSeq" id="WP_127484815.1">
    <property type="nucleotide sequence ID" value="NZ_CP022572.1"/>
</dbReference>
<dbReference type="InterPro" id="IPR007312">
    <property type="entry name" value="Phosphoesterase"/>
</dbReference>
<dbReference type="EMBL" id="CP022572">
    <property type="protein sequence ID" value="AZU60259.1"/>
    <property type="molecule type" value="Genomic_DNA"/>
</dbReference>
<dbReference type="SUPFAM" id="SSF50974">
    <property type="entry name" value="Nitrous oxide reductase, N-terminal domain"/>
    <property type="match status" value="1"/>
</dbReference>
<dbReference type="NCBIfam" id="TIGR02276">
    <property type="entry name" value="beta_rpt_yvtn"/>
    <property type="match status" value="3"/>
</dbReference>
<dbReference type="Pfam" id="PF10282">
    <property type="entry name" value="Lactonase"/>
    <property type="match status" value="1"/>
</dbReference>
<organism evidence="4 5">
    <name type="scientific">Neobacillus mesonae</name>
    <dbReference type="NCBI Taxonomy" id="1193713"/>
    <lineage>
        <taxon>Bacteria</taxon>
        <taxon>Bacillati</taxon>
        <taxon>Bacillota</taxon>
        <taxon>Bacilli</taxon>
        <taxon>Bacillales</taxon>
        <taxon>Bacillaceae</taxon>
        <taxon>Neobacillus</taxon>
    </lineage>
</organism>
<dbReference type="InterPro" id="IPR015943">
    <property type="entry name" value="WD40/YVTN_repeat-like_dom_sf"/>
</dbReference>
<dbReference type="Gene3D" id="3.40.720.10">
    <property type="entry name" value="Alkaline Phosphatase, subunit A"/>
    <property type="match status" value="1"/>
</dbReference>
<sequence>MKKKKVLAVSLAALMLGSTSAYAGYTQLVGPKADGTAVTPHGWEVTPAGTQVTLGDFPMGGAISPDHRYLIVSNDGQGEQSLQVVDLNTQKVIQTVPYKSPEALYLGVAFSPDGKAVYASAGGNNKIRTFQFENGTLTEQAPIMLTDAKKTNFYPAGISVSQDGKSLYVTNNLNHSVSKIDLTTKTVQKTTAVGRNPYTTLLSQDEKALYVTNWGESSISVLDPQTLTLKKTIPVGLHPNAIVENPSNGMIYVSNSDSDSVSIIDPNQQKEIKTISLSPYKNAPMGSQPNALTLSPDGKTLYVANGGNNDVAVVDLNKEEVAGLIPTAWYPSGIYIHENQLLVLNAKGLGAGSNREGQYIGNMMKGTMSFIDVPNKTQLKKYTKQVEKNNEIYQPTGYSASEKFPIPRFEGQESPIKHVIYVIKENRTYDQVFGDMEKGNGDPSLTIFGEDITPNIHKLADQFVLLDNFYANAEISAQGHNWSTAAQANDYVEKNWLANYSGRNRGYDYEGGNEAAYPKAGFLWTNALRSGVTFRNYGEFINYDKKTGKYVAAEASMGNNFDPDFPSYDLKISDLDRYAAWEEEFNEYVKNGNLPQLQIVRLPNDHTLGTKVGELTPQAMVAQNDYALGKLVEAVSNSPYWKDTAIFVTEDDAQNGWDSVDAHRTTSLVISPYTQTGKVDSTLYDTTSMLRTMEMILGMKPMTQFDASAVPMVNSFTHKPDFKAFELEEPRYPLDRKNGQNAPMAKESAELDFSGVDHADSDKLNKILWKATKGDKPYPGERKGHNKQ</sequence>
<dbReference type="InterPro" id="IPR011045">
    <property type="entry name" value="N2O_reductase_N"/>
</dbReference>
<dbReference type="InterPro" id="IPR019405">
    <property type="entry name" value="Lactonase_7-beta_prop"/>
</dbReference>
<evidence type="ECO:0000256" key="2">
    <source>
        <dbReference type="SAM" id="MobiDB-lite"/>
    </source>
</evidence>
<feature type="signal peptide" evidence="3">
    <location>
        <begin position="1"/>
        <end position="23"/>
    </location>
</feature>
<dbReference type="SUPFAM" id="SSF53649">
    <property type="entry name" value="Alkaline phosphatase-like"/>
    <property type="match status" value="1"/>
</dbReference>
<dbReference type="KEGG" id="nmk:CHR53_02675"/>
<keyword evidence="3" id="KW-0732">Signal</keyword>
<dbReference type="AlphaFoldDB" id="A0A3Q9QSC8"/>
<dbReference type="PANTHER" id="PTHR47197">
    <property type="entry name" value="PROTEIN NIRF"/>
    <property type="match status" value="1"/>
</dbReference>
<name>A0A3Q9QSC8_9BACI</name>
<protein>
    <recommendedName>
        <fullName evidence="6">Phosphoesterase</fullName>
    </recommendedName>
</protein>
<accession>A0A3Q9QSC8</accession>
<evidence type="ECO:0000313" key="5">
    <source>
        <dbReference type="Proteomes" id="UP000282892"/>
    </source>
</evidence>
<keyword evidence="5" id="KW-1185">Reference proteome</keyword>
<proteinExistence type="predicted"/>
<dbReference type="PANTHER" id="PTHR47197:SF3">
    <property type="entry name" value="DIHYDRO-HEME D1 DEHYDROGENASE"/>
    <property type="match status" value="1"/>
</dbReference>
<gene>
    <name evidence="4" type="ORF">CHR53_02675</name>
</gene>
<evidence type="ECO:0000313" key="4">
    <source>
        <dbReference type="EMBL" id="AZU60259.1"/>
    </source>
</evidence>